<sequence length="163" mass="19420">FLYRHFQEYQKRGYQRKFGWFSRTLFSEGFINAKGGNNDGSKRIRDVSFYRRVFHKIRKQEDYYRKRKEETIRVLREAQMLGWQVILVRFPIGDKMLKLELELPDLFQPERIAQELTIQFIDYDADPRTADLPSDESHLFPDSAREISNILAHDVSQLLVSGS</sequence>
<name>A0A0F8ZAG1_9ZZZZ</name>
<feature type="non-terminal residue" evidence="1">
    <location>
        <position position="1"/>
    </location>
</feature>
<gene>
    <name evidence="1" type="ORF">LCGC14_2798830</name>
</gene>
<dbReference type="AlphaFoldDB" id="A0A0F8ZAG1"/>
<dbReference type="EMBL" id="LAZR01052463">
    <property type="protein sequence ID" value="KKK82895.1"/>
    <property type="molecule type" value="Genomic_DNA"/>
</dbReference>
<comment type="caution">
    <text evidence="1">The sequence shown here is derived from an EMBL/GenBank/DDBJ whole genome shotgun (WGS) entry which is preliminary data.</text>
</comment>
<proteinExistence type="predicted"/>
<protein>
    <submittedName>
        <fullName evidence="1">Uncharacterized protein</fullName>
    </submittedName>
</protein>
<accession>A0A0F8ZAG1</accession>
<evidence type="ECO:0000313" key="1">
    <source>
        <dbReference type="EMBL" id="KKK82895.1"/>
    </source>
</evidence>
<organism evidence="1">
    <name type="scientific">marine sediment metagenome</name>
    <dbReference type="NCBI Taxonomy" id="412755"/>
    <lineage>
        <taxon>unclassified sequences</taxon>
        <taxon>metagenomes</taxon>
        <taxon>ecological metagenomes</taxon>
    </lineage>
</organism>
<reference evidence="1" key="1">
    <citation type="journal article" date="2015" name="Nature">
        <title>Complex archaea that bridge the gap between prokaryotes and eukaryotes.</title>
        <authorList>
            <person name="Spang A."/>
            <person name="Saw J.H."/>
            <person name="Jorgensen S.L."/>
            <person name="Zaremba-Niedzwiedzka K."/>
            <person name="Martijn J."/>
            <person name="Lind A.E."/>
            <person name="van Eijk R."/>
            <person name="Schleper C."/>
            <person name="Guy L."/>
            <person name="Ettema T.J."/>
        </authorList>
    </citation>
    <scope>NUCLEOTIDE SEQUENCE</scope>
</reference>